<evidence type="ECO:0000256" key="1">
    <source>
        <dbReference type="SAM" id="MobiDB-lite"/>
    </source>
</evidence>
<reference evidence="2 3" key="1">
    <citation type="submission" date="2018-10" db="EMBL/GenBank/DDBJ databases">
        <title>Isolation from cow dung.</title>
        <authorList>
            <person name="Ling L."/>
        </authorList>
    </citation>
    <scope>NUCLEOTIDE SEQUENCE [LARGE SCALE GENOMIC DNA]</scope>
    <source>
        <strain evidence="2 3">NEAU-LL90</strain>
    </source>
</reference>
<evidence type="ECO:0000313" key="3">
    <source>
        <dbReference type="Proteomes" id="UP000279275"/>
    </source>
</evidence>
<dbReference type="AlphaFoldDB" id="A0A3M2LEN3"/>
<feature type="compositionally biased region" description="Low complexity" evidence="1">
    <location>
        <begin position="306"/>
        <end position="319"/>
    </location>
</feature>
<accession>A0A3M2LEN3</accession>
<proteinExistence type="predicted"/>
<sequence>MQQCQGIPRSADEEIRRVCSGGYRQRLRRATRTHPAARTAAATHDRHRSTVLATLRNLAPGSIVSHQSAALLYRVPVELSLLDRVHVTRNRNHGGRITPTLAVHVAAVDTVAELAGLAVTTPARTVVDLARTVPFEAAVVAGDALAREYGVTATDLTAELHRAARRVGIGTARQVVAFLDPRSPGIGHSRSRVMLRRLGIPQPRSQGDVQSHDRRRLGRVDFWFGDTGVVGVFDGHLRYGRAVHPGGDVVEALAREQSREEALRRHGFQVVRWTWDELADGTAAARIRAALARAGRHRPQGHIRPAELPAPRPLTLRPL</sequence>
<dbReference type="OrthoDB" id="5517693at2"/>
<comment type="caution">
    <text evidence="2">The sequence shown here is derived from an EMBL/GenBank/DDBJ whole genome shotgun (WGS) entry which is preliminary data.</text>
</comment>
<evidence type="ECO:0000313" key="2">
    <source>
        <dbReference type="EMBL" id="RMI35526.1"/>
    </source>
</evidence>
<dbReference type="EMBL" id="RFFH01000001">
    <property type="protein sequence ID" value="RMI35526.1"/>
    <property type="molecule type" value="Genomic_DNA"/>
</dbReference>
<gene>
    <name evidence="2" type="ORF">EBN03_04590</name>
</gene>
<dbReference type="RefSeq" id="WP_122186504.1">
    <property type="nucleotide sequence ID" value="NZ_RFFH01000001.1"/>
</dbReference>
<name>A0A3M2LEN3_9NOCA</name>
<protein>
    <recommendedName>
        <fullName evidence="4">DUF559 domain-containing protein</fullName>
    </recommendedName>
</protein>
<evidence type="ECO:0008006" key="4">
    <source>
        <dbReference type="Google" id="ProtNLM"/>
    </source>
</evidence>
<organism evidence="2 3">
    <name type="scientific">Nocardia stercoris</name>
    <dbReference type="NCBI Taxonomy" id="2483361"/>
    <lineage>
        <taxon>Bacteria</taxon>
        <taxon>Bacillati</taxon>
        <taxon>Actinomycetota</taxon>
        <taxon>Actinomycetes</taxon>
        <taxon>Mycobacteriales</taxon>
        <taxon>Nocardiaceae</taxon>
        <taxon>Nocardia</taxon>
    </lineage>
</organism>
<keyword evidence="3" id="KW-1185">Reference proteome</keyword>
<dbReference type="Proteomes" id="UP000279275">
    <property type="component" value="Unassembled WGS sequence"/>
</dbReference>
<feature type="region of interest" description="Disordered" evidence="1">
    <location>
        <begin position="295"/>
        <end position="319"/>
    </location>
</feature>